<organism evidence="10 11">
    <name type="scientific">Jiangella alba</name>
    <dbReference type="NCBI Taxonomy" id="561176"/>
    <lineage>
        <taxon>Bacteria</taxon>
        <taxon>Bacillati</taxon>
        <taxon>Actinomycetota</taxon>
        <taxon>Actinomycetes</taxon>
        <taxon>Jiangellales</taxon>
        <taxon>Jiangellaceae</taxon>
        <taxon>Jiangella</taxon>
    </lineage>
</organism>
<keyword evidence="2 9" id="KW-0813">Transport</keyword>
<evidence type="ECO:0000256" key="2">
    <source>
        <dbReference type="ARBA" id="ARBA00022448"/>
    </source>
</evidence>
<dbReference type="HAMAP" id="MF_00115">
    <property type="entry name" value="MscL"/>
    <property type="match status" value="1"/>
</dbReference>
<dbReference type="InterPro" id="IPR001185">
    <property type="entry name" value="MS_channel"/>
</dbReference>
<keyword evidence="3 9" id="KW-1003">Cell membrane</keyword>
<accession>A0A1H5PUG2</accession>
<dbReference type="PRINTS" id="PR01264">
    <property type="entry name" value="MECHCHANNEL"/>
</dbReference>
<name>A0A1H5PUG2_9ACTN</name>
<evidence type="ECO:0000313" key="11">
    <source>
        <dbReference type="Proteomes" id="UP000181980"/>
    </source>
</evidence>
<evidence type="ECO:0000256" key="7">
    <source>
        <dbReference type="ARBA" id="ARBA00023136"/>
    </source>
</evidence>
<comment type="function">
    <text evidence="9">Channel that opens in response to stretch forces in the membrane lipid bilayer. May participate in the regulation of osmotic pressure changes within the cell.</text>
</comment>
<evidence type="ECO:0000256" key="9">
    <source>
        <dbReference type="HAMAP-Rule" id="MF_00115"/>
    </source>
</evidence>
<evidence type="ECO:0000256" key="6">
    <source>
        <dbReference type="ARBA" id="ARBA00023065"/>
    </source>
</evidence>
<dbReference type="STRING" id="561176.SAMN04488561_5569"/>
<keyword evidence="4 9" id="KW-0812">Transmembrane</keyword>
<sequence length="129" mass="14207">MLKGFRDFISRGSVVELAVAVVIGAAFTAIVNALVEGFINPLIAAIFGKPDLTAVGNFTINDAHFSIGLILAAIFNFLCVAAAIYFFIVVPINKMREMRAKEPEGEEEIEPEEQILLLREIRDALRDRV</sequence>
<dbReference type="PANTHER" id="PTHR30266:SF2">
    <property type="entry name" value="LARGE-CONDUCTANCE MECHANOSENSITIVE CHANNEL"/>
    <property type="match status" value="1"/>
</dbReference>
<dbReference type="SUPFAM" id="SSF81330">
    <property type="entry name" value="Gated mechanosensitive channel"/>
    <property type="match status" value="1"/>
</dbReference>
<dbReference type="InterPro" id="IPR037673">
    <property type="entry name" value="MSC/AndL"/>
</dbReference>
<evidence type="ECO:0000256" key="5">
    <source>
        <dbReference type="ARBA" id="ARBA00022989"/>
    </source>
</evidence>
<dbReference type="Gene3D" id="1.10.1200.120">
    <property type="entry name" value="Large-conductance mechanosensitive channel, MscL, domain 1"/>
    <property type="match status" value="1"/>
</dbReference>
<evidence type="ECO:0000256" key="4">
    <source>
        <dbReference type="ARBA" id="ARBA00022692"/>
    </source>
</evidence>
<feature type="transmembrane region" description="Helical" evidence="9">
    <location>
        <begin position="12"/>
        <end position="35"/>
    </location>
</feature>
<keyword evidence="5 9" id="KW-1133">Transmembrane helix</keyword>
<dbReference type="Proteomes" id="UP000181980">
    <property type="component" value="Unassembled WGS sequence"/>
</dbReference>
<dbReference type="GO" id="GO:0008381">
    <property type="term" value="F:mechanosensitive monoatomic ion channel activity"/>
    <property type="evidence" value="ECO:0007669"/>
    <property type="project" value="UniProtKB-UniRule"/>
</dbReference>
<dbReference type="GO" id="GO:0005886">
    <property type="term" value="C:plasma membrane"/>
    <property type="evidence" value="ECO:0007669"/>
    <property type="project" value="UniProtKB-SubCell"/>
</dbReference>
<comment type="subunit">
    <text evidence="9">Homopentamer.</text>
</comment>
<evidence type="ECO:0000256" key="8">
    <source>
        <dbReference type="ARBA" id="ARBA00023303"/>
    </source>
</evidence>
<dbReference type="Pfam" id="PF01741">
    <property type="entry name" value="MscL"/>
    <property type="match status" value="1"/>
</dbReference>
<proteinExistence type="inferred from homology"/>
<keyword evidence="7 9" id="KW-0472">Membrane</keyword>
<comment type="similarity">
    <text evidence="9">Belongs to the MscL family.</text>
</comment>
<feature type="transmembrane region" description="Helical" evidence="9">
    <location>
        <begin position="65"/>
        <end position="90"/>
    </location>
</feature>
<keyword evidence="6 9" id="KW-0406">Ion transport</keyword>
<dbReference type="RefSeq" id="WP_069112436.1">
    <property type="nucleotide sequence ID" value="NZ_FNUC01000004.1"/>
</dbReference>
<evidence type="ECO:0000256" key="3">
    <source>
        <dbReference type="ARBA" id="ARBA00022475"/>
    </source>
</evidence>
<reference evidence="11" key="1">
    <citation type="submission" date="2016-10" db="EMBL/GenBank/DDBJ databases">
        <authorList>
            <person name="Varghese N."/>
            <person name="Submissions S."/>
        </authorList>
    </citation>
    <scope>NUCLEOTIDE SEQUENCE [LARGE SCALE GENOMIC DNA]</scope>
    <source>
        <strain evidence="11">DSM 45237</strain>
    </source>
</reference>
<dbReference type="AlphaFoldDB" id="A0A1H5PUG2"/>
<dbReference type="OrthoDB" id="9810350at2"/>
<keyword evidence="11" id="KW-1185">Reference proteome</keyword>
<gene>
    <name evidence="9" type="primary">mscL</name>
    <name evidence="10" type="ORF">SAMN04488561_5569</name>
</gene>
<dbReference type="EMBL" id="FNUC01000004">
    <property type="protein sequence ID" value="SEF16848.1"/>
    <property type="molecule type" value="Genomic_DNA"/>
</dbReference>
<protein>
    <recommendedName>
        <fullName evidence="9">Large-conductance mechanosensitive channel</fullName>
    </recommendedName>
</protein>
<dbReference type="NCBIfam" id="TIGR00220">
    <property type="entry name" value="mscL"/>
    <property type="match status" value="1"/>
</dbReference>
<evidence type="ECO:0000313" key="10">
    <source>
        <dbReference type="EMBL" id="SEF16848.1"/>
    </source>
</evidence>
<dbReference type="PANTHER" id="PTHR30266">
    <property type="entry name" value="MECHANOSENSITIVE CHANNEL MSCL"/>
    <property type="match status" value="1"/>
</dbReference>
<dbReference type="InterPro" id="IPR036019">
    <property type="entry name" value="MscL_channel"/>
</dbReference>
<keyword evidence="8 9" id="KW-0407">Ion channel</keyword>
<evidence type="ECO:0000256" key="1">
    <source>
        <dbReference type="ARBA" id="ARBA00004141"/>
    </source>
</evidence>
<comment type="subcellular location">
    <subcellularLocation>
        <location evidence="9">Cell membrane</location>
        <topology evidence="9">Multi-pass membrane protein</topology>
    </subcellularLocation>
    <subcellularLocation>
        <location evidence="1">Membrane</location>
        <topology evidence="1">Multi-pass membrane protein</topology>
    </subcellularLocation>
</comment>